<keyword evidence="1" id="KW-1133">Transmembrane helix</keyword>
<keyword evidence="1" id="KW-0812">Transmembrane</keyword>
<dbReference type="Pfam" id="PF17149">
    <property type="entry name" value="CHASE5"/>
    <property type="match status" value="1"/>
</dbReference>
<proteinExistence type="predicted"/>
<evidence type="ECO:0000259" key="2">
    <source>
        <dbReference type="Pfam" id="PF17149"/>
    </source>
</evidence>
<evidence type="ECO:0000313" key="4">
    <source>
        <dbReference type="Proteomes" id="UP000242502"/>
    </source>
</evidence>
<evidence type="ECO:0000313" key="3">
    <source>
        <dbReference type="EMBL" id="ODS24958.1"/>
    </source>
</evidence>
<evidence type="ECO:0000256" key="1">
    <source>
        <dbReference type="SAM" id="Phobius"/>
    </source>
</evidence>
<dbReference type="AlphaFoldDB" id="A0A1D2QTR0"/>
<feature type="transmembrane region" description="Helical" evidence="1">
    <location>
        <begin position="42"/>
        <end position="64"/>
    </location>
</feature>
<organism evidence="3 4">
    <name type="scientific">Candidatus Endobugula sertula</name>
    <name type="common">Bugula neritina bacterial symbiont</name>
    <dbReference type="NCBI Taxonomy" id="62101"/>
    <lineage>
        <taxon>Bacteria</taxon>
        <taxon>Pseudomonadati</taxon>
        <taxon>Pseudomonadota</taxon>
        <taxon>Gammaproteobacteria</taxon>
        <taxon>Cellvibrionales</taxon>
        <taxon>Cellvibrionaceae</taxon>
        <taxon>Candidatus Endobugula</taxon>
    </lineage>
</organism>
<feature type="domain" description="Periplasmic sensor" evidence="2">
    <location>
        <begin position="65"/>
        <end position="127"/>
    </location>
</feature>
<comment type="caution">
    <text evidence="3">The sequence shown here is derived from an EMBL/GenBank/DDBJ whole genome shotgun (WGS) entry which is preliminary data.</text>
</comment>
<keyword evidence="1" id="KW-0472">Membrane</keyword>
<reference evidence="3 4" key="1">
    <citation type="journal article" date="2016" name="Appl. Environ. Microbiol.">
        <title>Lack of Overt Genome Reduction in the Bryostatin-Producing Bryozoan Symbiont "Candidatus Endobugula sertula".</title>
        <authorList>
            <person name="Miller I.J."/>
            <person name="Vanee N."/>
            <person name="Fong S.S."/>
            <person name="Lim-Fong G.E."/>
            <person name="Kwan J.C."/>
        </authorList>
    </citation>
    <scope>NUCLEOTIDE SEQUENCE [LARGE SCALE GENOMIC DNA]</scope>
    <source>
        <strain evidence="3">AB1-4</strain>
    </source>
</reference>
<accession>A0A1D2QTR0</accession>
<dbReference type="EMBL" id="MDLC01000003">
    <property type="protein sequence ID" value="ODS24958.1"/>
    <property type="molecule type" value="Genomic_DNA"/>
</dbReference>
<name>A0A1D2QTR0_9GAMM</name>
<dbReference type="STRING" id="62101.AB835_01480"/>
<protein>
    <recommendedName>
        <fullName evidence="2">Periplasmic sensor domain-containing protein</fullName>
    </recommendedName>
</protein>
<dbReference type="Proteomes" id="UP000242502">
    <property type="component" value="Unassembled WGS sequence"/>
</dbReference>
<dbReference type="InterPro" id="IPR033414">
    <property type="entry name" value="Sensor_dom"/>
</dbReference>
<sequence length="165" mass="19554">MALQSTNMEPIFYRDYNVNNNLQQLGHYWFNFYQKQGIAKILLIWIVLFSSLMTIILSGIQLYIDYRIELDTIHTRLNEIEKSYKESIEASLWHVDLEQLNIQMEGLFSLPDIQMIVLEEKQDIEDAVYIIKGQSDNLTLKRHYQLFHVDGIDTSILVNCVLKWH</sequence>
<gene>
    <name evidence="3" type="ORF">AB835_01480</name>
</gene>